<geneLocation type="plasmid" evidence="1">
    <name>pM7012</name>
</geneLocation>
<reference evidence="1" key="2">
    <citation type="submission" date="2024-06" db="EMBL/GenBank/DDBJ databases">
        <authorList>
            <person name="Sakai Y."/>
            <person name="Fujii T."/>
        </authorList>
    </citation>
    <scope>NUCLEOTIDE SEQUENCE</scope>
    <source>
        <strain evidence="1">M701</strain>
        <plasmid evidence="1">pM7012</plasmid>
    </source>
</reference>
<proteinExistence type="predicted"/>
<dbReference type="EMBL" id="AB853026">
    <property type="protein sequence ID" value="BAO19074.1"/>
    <property type="molecule type" value="Genomic_DNA"/>
</dbReference>
<dbReference type="AlphaFoldDB" id="V5YP83"/>
<keyword evidence="1" id="KW-0614">Plasmid</keyword>
<evidence type="ECO:0000313" key="1">
    <source>
        <dbReference type="EMBL" id="BAO19074.1"/>
    </source>
</evidence>
<organism evidence="1">
    <name type="scientific">Burkholderia sp. M701</name>
    <dbReference type="NCBI Taxonomy" id="326454"/>
    <lineage>
        <taxon>Bacteria</taxon>
        <taxon>Pseudomonadati</taxon>
        <taxon>Pseudomonadota</taxon>
        <taxon>Betaproteobacteria</taxon>
        <taxon>Burkholderiales</taxon>
        <taxon>Burkholderiaceae</taxon>
        <taxon>Burkholderia</taxon>
    </lineage>
</organism>
<accession>V5YP83</accession>
<reference evidence="1" key="1">
    <citation type="journal article" date="2014" name="Microbiology">
        <title>A 2,4-dichlorophenoxyacetic acid degradation plasmid pM7012 discloses distribution of an unclassified megaplasmid group across bacterial species.</title>
        <authorList>
            <person name="Sakai Y."/>
            <person name="Ogawa N."/>
            <person name="Shimomura Y."/>
            <person name="Fujii T."/>
        </authorList>
    </citation>
    <scope>NUCLEOTIDE SEQUENCE</scope>
    <source>
        <strain evidence="1">M701</strain>
    </source>
</reference>
<sequence>MDVAQGYQSLRTAIENIASDLGGHPFMQGVVAREASEELRRAYRETSASRGVVASQAAHAFWLLASEECFRAAVLRLRNLFAPQNAIPATHRSAEHHGGHLVLRDGSLWFETDKARFPLVHSRPDGNAAKMAIWVTSEGEAFAETFGKKPAVSRVFAKAGDGTVKAVQRFASEAFGLPVTPVEATAPEA</sequence>
<protein>
    <submittedName>
        <fullName evidence="1">Uncharacterized protein</fullName>
    </submittedName>
</protein>
<name>V5YP83_9BURK</name>